<organism evidence="2 3">
    <name type="scientific">Glaciecola petra</name>
    <dbReference type="NCBI Taxonomy" id="3075602"/>
    <lineage>
        <taxon>Bacteria</taxon>
        <taxon>Pseudomonadati</taxon>
        <taxon>Pseudomonadota</taxon>
        <taxon>Gammaproteobacteria</taxon>
        <taxon>Alteromonadales</taxon>
        <taxon>Alteromonadaceae</taxon>
        <taxon>Glaciecola</taxon>
    </lineage>
</organism>
<keyword evidence="1" id="KW-1133">Transmembrane helix</keyword>
<reference evidence="2 3" key="1">
    <citation type="submission" date="2023-09" db="EMBL/GenBank/DDBJ databases">
        <authorList>
            <person name="Rey-Velasco X."/>
        </authorList>
    </citation>
    <scope>NUCLEOTIDE SEQUENCE [LARGE SCALE GENOMIC DNA]</scope>
    <source>
        <strain evidence="2 3">P117</strain>
    </source>
</reference>
<keyword evidence="3" id="KW-1185">Reference proteome</keyword>
<feature type="transmembrane region" description="Helical" evidence="1">
    <location>
        <begin position="357"/>
        <end position="383"/>
    </location>
</feature>
<feature type="transmembrane region" description="Helical" evidence="1">
    <location>
        <begin position="208"/>
        <end position="233"/>
    </location>
</feature>
<evidence type="ECO:0000313" key="2">
    <source>
        <dbReference type="EMBL" id="MDT0594624.1"/>
    </source>
</evidence>
<evidence type="ECO:0008006" key="4">
    <source>
        <dbReference type="Google" id="ProtNLM"/>
    </source>
</evidence>
<evidence type="ECO:0000256" key="1">
    <source>
        <dbReference type="SAM" id="Phobius"/>
    </source>
</evidence>
<dbReference type="EMBL" id="JAVRHX010000001">
    <property type="protein sequence ID" value="MDT0594624.1"/>
    <property type="molecule type" value="Genomic_DNA"/>
</dbReference>
<feature type="transmembrane region" description="Helical" evidence="1">
    <location>
        <begin position="117"/>
        <end position="135"/>
    </location>
</feature>
<feature type="transmembrane region" description="Helical" evidence="1">
    <location>
        <begin position="419"/>
        <end position="438"/>
    </location>
</feature>
<protein>
    <recommendedName>
        <fullName evidence="4">Divalent metal cation transporter</fullName>
    </recommendedName>
</protein>
<feature type="transmembrane region" description="Helical" evidence="1">
    <location>
        <begin position="304"/>
        <end position="326"/>
    </location>
</feature>
<dbReference type="RefSeq" id="WP_311368089.1">
    <property type="nucleotide sequence ID" value="NZ_JAVRHX010000001.1"/>
</dbReference>
<evidence type="ECO:0000313" key="3">
    <source>
        <dbReference type="Proteomes" id="UP001253545"/>
    </source>
</evidence>
<feature type="transmembrane region" description="Helical" evidence="1">
    <location>
        <begin position="78"/>
        <end position="96"/>
    </location>
</feature>
<name>A0ABU2ZQL1_9ALTE</name>
<feature type="transmembrane region" description="Helical" evidence="1">
    <location>
        <begin position="262"/>
        <end position="283"/>
    </location>
</feature>
<gene>
    <name evidence="2" type="ORF">RM552_07215</name>
</gene>
<proteinExistence type="predicted"/>
<feature type="transmembrane region" description="Helical" evidence="1">
    <location>
        <begin position="166"/>
        <end position="187"/>
    </location>
</feature>
<dbReference type="Proteomes" id="UP001253545">
    <property type="component" value="Unassembled WGS sequence"/>
</dbReference>
<comment type="caution">
    <text evidence="2">The sequence shown here is derived from an EMBL/GenBank/DDBJ whole genome shotgun (WGS) entry which is preliminary data.</text>
</comment>
<sequence length="485" mass="52214">MKEQLETEPSSMATRGVKAQNSEAQVLEALNNQAWFVRMPKYFALSGPGWLQGAMTLGGGSAVTSLTIGALFGYEFLWVQPIAMLIGCVMLFALSYQTLHTQASPFESMKKHVNKPIAYSWAIAAFASSIIWGFAHYPLSAAMLEEIIVVSTGFSVNEENNNLRNIYLLILAITVWALCAFTAWNYGKRAGSDESDSNAEGTHLGKTNTIVIFEMGIKLLSGMVILAFSWVVISASLNGKIDWGAVLAGYIPSSLPNDSQGVTVLMAALGSAVGINMTFIYGFTLLHKKWTPSHVALSRYDIGLGLVVPYILVTSLISIAAAGAFFDGGVDIQGKLSPTQAGKMFMSAGLDEVTSRLIFAFGILGMAVGSLVMHMLCCGSAAAAMFKWKEGNLKYKLALLAPTPAILGVFVWSTMGAYVVLPTSAICGFLLPVAYIGWAVLHNKPDYLGEAMPRGIKRYLFNIAMMACIITVLASVSYSVWINFS</sequence>
<keyword evidence="1" id="KW-0472">Membrane</keyword>
<keyword evidence="1" id="KW-0812">Transmembrane</keyword>
<feature type="transmembrane region" description="Helical" evidence="1">
    <location>
        <begin position="49"/>
        <end position="72"/>
    </location>
</feature>
<feature type="transmembrane region" description="Helical" evidence="1">
    <location>
        <begin position="459"/>
        <end position="481"/>
    </location>
</feature>
<feature type="transmembrane region" description="Helical" evidence="1">
    <location>
        <begin position="395"/>
        <end position="413"/>
    </location>
</feature>
<accession>A0ABU2ZQL1</accession>